<dbReference type="InterPro" id="IPR036291">
    <property type="entry name" value="NAD(P)-bd_dom_sf"/>
</dbReference>
<evidence type="ECO:0000313" key="7">
    <source>
        <dbReference type="EMBL" id="BCE69532.1"/>
    </source>
</evidence>
<reference evidence="8" key="7">
    <citation type="submission" date="2020-05" db="EMBL/GenBank/DDBJ databases">
        <title>Complete genome sequence of Bradyrhizobium diazoefficiens XF9 isolated from soybean nodule.</title>
        <authorList>
            <person name="Noda R."/>
            <person name="Kakizaki K."/>
            <person name="Minamisawa K."/>
        </authorList>
    </citation>
    <scope>NUCLEOTIDE SEQUENCE</scope>
    <source>
        <strain evidence="8">XF9</strain>
    </source>
</reference>
<dbReference type="Pfam" id="PF13561">
    <property type="entry name" value="adh_short_C2"/>
    <property type="match status" value="1"/>
</dbReference>
<reference evidence="7" key="6">
    <citation type="submission" date="2020-05" db="EMBL/GenBank/DDBJ databases">
        <title>Complete genome sequence of Bradyrhizobium diazoefficiens XF6 isolated from soybean nodule.</title>
        <authorList>
            <person name="Noda R."/>
            <person name="Kakizaki K."/>
            <person name="Minamisawa K."/>
        </authorList>
    </citation>
    <scope>NUCLEOTIDE SEQUENCE</scope>
    <source>
        <strain evidence="7">XF6</strain>
    </source>
</reference>
<evidence type="ECO:0000313" key="5">
    <source>
        <dbReference type="EMBL" id="BCE52115.1"/>
    </source>
</evidence>
<dbReference type="EMBL" id="AP023094">
    <property type="protein sequence ID" value="BCE52115.1"/>
    <property type="molecule type" value="Genomic_DNA"/>
</dbReference>
<sequence length="259" mass="27077">MPKEIVMSGLFDVSKETILVTGASQGLGRQFARLLAAHGAAVALAARQTDKLKNLEQEIRGNGGRAAAVALDVTDIASIAKAVDATEAALGPVTVLINNAGIAIEKLATEQTEADWDTVIGANLKGAYFLATEVARRMIARKQEGNIVNIASVLGTGVLKAVSPYAISKAGIIQATKAMALELAGQNIRINALAPGYIDTEMNHAFWSTPAGERLAKRIPQRRVGAESDLDGAILLLASKASRYMTGSVVTVDGGFLLN</sequence>
<reference evidence="5" key="4">
    <citation type="submission" date="2020-05" db="EMBL/GenBank/DDBJ databases">
        <title>Complete genome sequence of Bradyrhizobium diazoefficiens XF4 isolated from soybean nodule.</title>
        <authorList>
            <person name="Noda R."/>
            <person name="Kakizaki K."/>
            <person name="Minamisawa K."/>
        </authorList>
    </citation>
    <scope>NUCLEOTIDE SEQUENCE</scope>
    <source>
        <strain evidence="5">XF4</strain>
    </source>
</reference>
<organism evidence="2">
    <name type="scientific">Bradyrhizobium diazoefficiens</name>
    <dbReference type="NCBI Taxonomy" id="1355477"/>
    <lineage>
        <taxon>Bacteria</taxon>
        <taxon>Pseudomonadati</taxon>
        <taxon>Pseudomonadota</taxon>
        <taxon>Alphaproteobacteria</taxon>
        <taxon>Hyphomicrobiales</taxon>
        <taxon>Nitrobacteraceae</taxon>
        <taxon>Bradyrhizobium</taxon>
    </lineage>
</organism>
<evidence type="ECO:0000256" key="1">
    <source>
        <dbReference type="ARBA" id="ARBA00006484"/>
    </source>
</evidence>
<evidence type="ECO:0000313" key="4">
    <source>
        <dbReference type="EMBL" id="BCE43292.1"/>
    </source>
</evidence>
<protein>
    <submittedName>
        <fullName evidence="2">3-oxoacyl-ACP reductase</fullName>
    </submittedName>
</protein>
<dbReference type="InterPro" id="IPR002347">
    <property type="entry name" value="SDR_fam"/>
</dbReference>
<dbReference type="SUPFAM" id="SSF51735">
    <property type="entry name" value="NAD(P)-binding Rossmann-fold domains"/>
    <property type="match status" value="1"/>
</dbReference>
<dbReference type="Gene3D" id="3.40.50.720">
    <property type="entry name" value="NAD(P)-binding Rossmann-like Domain"/>
    <property type="match status" value="1"/>
</dbReference>
<dbReference type="AlphaFoldDB" id="A0A809XIN2"/>
<evidence type="ECO:0000313" key="6">
    <source>
        <dbReference type="EMBL" id="BCE60849.1"/>
    </source>
</evidence>
<comment type="similarity">
    <text evidence="1">Belongs to the short-chain dehydrogenases/reductases (SDR) family.</text>
</comment>
<accession>A0A809XIN2</accession>
<dbReference type="CDD" id="cd05233">
    <property type="entry name" value="SDR_c"/>
    <property type="match status" value="1"/>
</dbReference>
<evidence type="ECO:0000313" key="3">
    <source>
        <dbReference type="EMBL" id="BCE34607.1"/>
    </source>
</evidence>
<gene>
    <name evidence="2" type="ORF">XF1B_85390</name>
    <name evidence="3" type="ORF">XF2B_83760</name>
    <name evidence="4" type="ORF">XF3B_83230</name>
    <name evidence="5" type="ORF">XF4B_84640</name>
    <name evidence="6" type="ORF">XF5B_83610</name>
    <name evidence="7" type="ORF">XF6B_83310</name>
    <name evidence="8" type="ORF">XF9B_82620</name>
</gene>
<reference evidence="2" key="1">
    <citation type="submission" date="2020-05" db="EMBL/GenBank/DDBJ databases">
        <title>Complete genome sequence of Bradyrhizobium diazoefficiens XF1 isolated from soybean nodule.</title>
        <authorList>
            <person name="Noda R."/>
            <person name="Kakizaki K."/>
            <person name="Minamisawa K."/>
        </authorList>
    </citation>
    <scope>NUCLEOTIDE SEQUENCE</scope>
    <source>
        <strain evidence="2">XF1</strain>
    </source>
</reference>
<reference evidence="3" key="2">
    <citation type="submission" date="2020-05" db="EMBL/GenBank/DDBJ databases">
        <title>Complete genome sequence of Bradyrhizobium diazoefficiens XF2 isolated from soybean nodule.</title>
        <authorList>
            <person name="Noda R."/>
            <person name="Kakizaki K."/>
            <person name="Minamisawa K."/>
        </authorList>
    </citation>
    <scope>NUCLEOTIDE SEQUENCE</scope>
    <source>
        <strain evidence="3">XF2</strain>
    </source>
</reference>
<reference evidence="4" key="3">
    <citation type="submission" date="2020-05" db="EMBL/GenBank/DDBJ databases">
        <title>Complete genome sequence of Bradyrhizobium diazoefficiens XF3 isolated from soybean nodule.</title>
        <authorList>
            <person name="Noda R."/>
            <person name="Kakizaki K."/>
            <person name="Minamisawa K."/>
        </authorList>
    </citation>
    <scope>NUCLEOTIDE SEQUENCE</scope>
    <source>
        <strain evidence="4">XF3</strain>
    </source>
</reference>
<dbReference type="PANTHER" id="PTHR42760:SF135">
    <property type="entry name" value="BLL7886 PROTEIN"/>
    <property type="match status" value="1"/>
</dbReference>
<dbReference type="GO" id="GO:0030497">
    <property type="term" value="P:fatty acid elongation"/>
    <property type="evidence" value="ECO:0007669"/>
    <property type="project" value="TreeGrafter"/>
</dbReference>
<dbReference type="EMBL" id="AP023095">
    <property type="protein sequence ID" value="BCE60849.1"/>
    <property type="molecule type" value="Genomic_DNA"/>
</dbReference>
<dbReference type="EMBL" id="AP023091">
    <property type="protein sequence ID" value="BCE25858.1"/>
    <property type="molecule type" value="Genomic_DNA"/>
</dbReference>
<dbReference type="PANTHER" id="PTHR42760">
    <property type="entry name" value="SHORT-CHAIN DEHYDROGENASES/REDUCTASES FAMILY MEMBER"/>
    <property type="match status" value="1"/>
</dbReference>
<dbReference type="PRINTS" id="PR00080">
    <property type="entry name" value="SDRFAMILY"/>
</dbReference>
<proteinExistence type="inferred from homology"/>
<dbReference type="EMBL" id="AP023093">
    <property type="protein sequence ID" value="BCE43292.1"/>
    <property type="molecule type" value="Genomic_DNA"/>
</dbReference>
<dbReference type="EMBL" id="AP023096">
    <property type="protein sequence ID" value="BCE69532.1"/>
    <property type="molecule type" value="Genomic_DNA"/>
</dbReference>
<reference evidence="6" key="5">
    <citation type="submission" date="2020-05" db="EMBL/GenBank/DDBJ databases">
        <title>Complete genome sequence of Bradyrhizobium diazoefficiens XF5 isolated from soybean nodule.</title>
        <authorList>
            <person name="Noda R."/>
            <person name="Kakizaki K."/>
            <person name="Minamisawa K."/>
        </authorList>
    </citation>
    <scope>NUCLEOTIDE SEQUENCE</scope>
    <source>
        <strain evidence="6">XF5</strain>
    </source>
</reference>
<dbReference type="EMBL" id="AP023098">
    <property type="protein sequence ID" value="BCE86841.1"/>
    <property type="molecule type" value="Genomic_DNA"/>
</dbReference>
<name>A0A809XIN2_9BRAD</name>
<evidence type="ECO:0000313" key="2">
    <source>
        <dbReference type="EMBL" id="BCE25858.1"/>
    </source>
</evidence>
<evidence type="ECO:0000313" key="8">
    <source>
        <dbReference type="EMBL" id="BCE86841.1"/>
    </source>
</evidence>
<dbReference type="FunFam" id="3.40.50.720:FF:000795">
    <property type="entry name" value="Short chain dehydrogenase"/>
    <property type="match status" value="1"/>
</dbReference>
<dbReference type="GO" id="GO:0016616">
    <property type="term" value="F:oxidoreductase activity, acting on the CH-OH group of donors, NAD or NADP as acceptor"/>
    <property type="evidence" value="ECO:0007669"/>
    <property type="project" value="TreeGrafter"/>
</dbReference>
<dbReference type="PRINTS" id="PR00081">
    <property type="entry name" value="GDHRDH"/>
</dbReference>
<dbReference type="EMBL" id="AP023092">
    <property type="protein sequence ID" value="BCE34607.1"/>
    <property type="molecule type" value="Genomic_DNA"/>
</dbReference>